<evidence type="ECO:0000313" key="3">
    <source>
        <dbReference type="EMBL" id="CAI4038437.1"/>
    </source>
</evidence>
<dbReference type="Gene3D" id="3.30.420.40">
    <property type="match status" value="1"/>
</dbReference>
<gene>
    <name evidence="3" type="primary">SMKI05G0470</name>
    <name evidence="3" type="ORF">SMKI_05G0470</name>
</gene>
<dbReference type="PRINTS" id="PR00301">
    <property type="entry name" value="HEATSHOCK70"/>
</dbReference>
<proteinExistence type="predicted"/>
<protein>
    <submittedName>
        <fullName evidence="3">Uncharacterized protein</fullName>
    </submittedName>
</protein>
<dbReference type="GeneID" id="80917648"/>
<dbReference type="EMBL" id="OX365761">
    <property type="protein sequence ID" value="CAI4038437.1"/>
    <property type="molecule type" value="Genomic_DNA"/>
</dbReference>
<accession>A0AA35IZM2</accession>
<dbReference type="RefSeq" id="XP_056081552.1">
    <property type="nucleotide sequence ID" value="XM_056221796.1"/>
</dbReference>
<dbReference type="Pfam" id="PF00012">
    <property type="entry name" value="HSP70"/>
    <property type="match status" value="1"/>
</dbReference>
<name>A0AA35IZM2_SACMI</name>
<evidence type="ECO:0000256" key="2">
    <source>
        <dbReference type="ARBA" id="ARBA00022840"/>
    </source>
</evidence>
<keyword evidence="1" id="KW-0547">Nucleotide-binding</keyword>
<dbReference type="Proteomes" id="UP001161438">
    <property type="component" value="Chromosome 5"/>
</dbReference>
<evidence type="ECO:0000256" key="1">
    <source>
        <dbReference type="ARBA" id="ARBA00022741"/>
    </source>
</evidence>
<organism evidence="3 4">
    <name type="scientific">Saccharomyces mikatae IFO 1815</name>
    <dbReference type="NCBI Taxonomy" id="226126"/>
    <lineage>
        <taxon>Eukaryota</taxon>
        <taxon>Fungi</taxon>
        <taxon>Dikarya</taxon>
        <taxon>Ascomycota</taxon>
        <taxon>Saccharomycotina</taxon>
        <taxon>Saccharomycetes</taxon>
        <taxon>Saccharomycetales</taxon>
        <taxon>Saccharomycetaceae</taxon>
        <taxon>Saccharomyces</taxon>
    </lineage>
</organism>
<dbReference type="AlphaFoldDB" id="A0AA35IZM2"/>
<dbReference type="Gene3D" id="3.30.30.30">
    <property type="match status" value="1"/>
</dbReference>
<sequence>MPMAWRALGTHNPLSSLTRLKSTKLHGAVIGIGLGTTNSAVAIMEGNVPKIIENAGGSRTTFSVVAFTKDSKCLVGTLAKHQSVINPEYTVFASKRLIGRRFEDVEVQRYIDEVTFKIIKNSNGDAWVEVRGQKYSPAKIASFILNKLKKNADAYLSKNIKNAVVAVPAYFNSAQRQILNE</sequence>
<dbReference type="GO" id="GO:0140662">
    <property type="term" value="F:ATP-dependent protein folding chaperone"/>
    <property type="evidence" value="ECO:0007669"/>
    <property type="project" value="InterPro"/>
</dbReference>
<dbReference type="SUPFAM" id="SSF53067">
    <property type="entry name" value="Actin-like ATPase domain"/>
    <property type="match status" value="1"/>
</dbReference>
<dbReference type="FunFam" id="3.30.30.30:FF:000003">
    <property type="entry name" value="Heat shock protein 9"/>
    <property type="match status" value="1"/>
</dbReference>
<dbReference type="InterPro" id="IPR043129">
    <property type="entry name" value="ATPase_NBD"/>
</dbReference>
<dbReference type="GO" id="GO:0005524">
    <property type="term" value="F:ATP binding"/>
    <property type="evidence" value="ECO:0007669"/>
    <property type="project" value="UniProtKB-KW"/>
</dbReference>
<dbReference type="PANTHER" id="PTHR19375">
    <property type="entry name" value="HEAT SHOCK PROTEIN 70KDA"/>
    <property type="match status" value="1"/>
</dbReference>
<dbReference type="InterPro" id="IPR013126">
    <property type="entry name" value="Hsp_70_fam"/>
</dbReference>
<reference evidence="3" key="1">
    <citation type="submission" date="2022-10" db="EMBL/GenBank/DDBJ databases">
        <authorList>
            <person name="Byrne P K."/>
        </authorList>
    </citation>
    <scope>NUCLEOTIDE SEQUENCE</scope>
    <source>
        <strain evidence="3">IFO1815</strain>
    </source>
</reference>
<keyword evidence="2" id="KW-0067">ATP-binding</keyword>
<keyword evidence="4" id="KW-1185">Reference proteome</keyword>
<evidence type="ECO:0000313" key="4">
    <source>
        <dbReference type="Proteomes" id="UP001161438"/>
    </source>
</evidence>